<comment type="cofactor">
    <cofactor evidence="1 6">
        <name>heme</name>
        <dbReference type="ChEBI" id="CHEBI:30413"/>
    </cofactor>
</comment>
<dbReference type="Proteomes" id="UP000015104">
    <property type="component" value="Unassembled WGS sequence"/>
</dbReference>
<evidence type="ECO:0000313" key="8">
    <source>
        <dbReference type="EnsemblMetazoa" id="tetur11g06070.1"/>
    </source>
</evidence>
<evidence type="ECO:0000256" key="6">
    <source>
        <dbReference type="PIRSR" id="PIRSR602401-1"/>
    </source>
</evidence>
<evidence type="ECO:0000256" key="4">
    <source>
        <dbReference type="ARBA" id="ARBA00023004"/>
    </source>
</evidence>
<reference evidence="8" key="2">
    <citation type="submission" date="2015-06" db="UniProtKB">
        <authorList>
            <consortium name="EnsemblMetazoa"/>
        </authorList>
    </citation>
    <scope>IDENTIFICATION</scope>
</reference>
<keyword evidence="5 7" id="KW-0503">Monooxygenase</keyword>
<dbReference type="InterPro" id="IPR001128">
    <property type="entry name" value="Cyt_P450"/>
</dbReference>
<protein>
    <recommendedName>
        <fullName evidence="10">Cytochrome P450</fullName>
    </recommendedName>
</protein>
<dbReference type="PRINTS" id="PR00385">
    <property type="entry name" value="P450"/>
</dbReference>
<dbReference type="PANTHER" id="PTHR24291">
    <property type="entry name" value="CYTOCHROME P450 FAMILY 4"/>
    <property type="match status" value="1"/>
</dbReference>
<dbReference type="InterPro" id="IPR050196">
    <property type="entry name" value="Cytochrome_P450_Monoox"/>
</dbReference>
<evidence type="ECO:0008006" key="10">
    <source>
        <dbReference type="Google" id="ProtNLM"/>
    </source>
</evidence>
<evidence type="ECO:0000256" key="2">
    <source>
        <dbReference type="ARBA" id="ARBA00010617"/>
    </source>
</evidence>
<dbReference type="eggNOG" id="KOG0157">
    <property type="taxonomic scope" value="Eukaryota"/>
</dbReference>
<dbReference type="AlphaFoldDB" id="T1KHY4"/>
<keyword evidence="4 6" id="KW-0408">Iron</keyword>
<keyword evidence="3 6" id="KW-0349">Heme</keyword>
<dbReference type="Gene3D" id="1.10.630.10">
    <property type="entry name" value="Cytochrome P450"/>
    <property type="match status" value="1"/>
</dbReference>
<dbReference type="HOGENOM" id="CLU_001570_5_1_1"/>
<comment type="similarity">
    <text evidence="2 7">Belongs to the cytochrome P450 family.</text>
</comment>
<sequence length="493" mass="57131">MRKFDQYPSYSLSPSQCIFALKEIIKGPEYILKNYTSKTYIKYIHQFIKHQDYIVLWITFYPILFVLKSNCIEDSLKKHNVKTSFTQAFKPFLSDGLVLKNGERWKKFRKIGEMNLKTKMLSSFIPTMSKHGNTFITKLYSKTDSWVDLQKNLSLTTFNVISECAMGISTESDNLQNDAETLFSLAPDAPAYAIKRLFNPLLWPEFIYLGYCDYATSGKIKVCSTLFKHLVNKEISRQQIYYVNDIDHSDEEKEEIFLDKIRDNYLSHLVSLYIDGLNGNDDEIPIEDIEYEINNFIIAGFETVKVSVLWTLACIASEPEIQERIYREINDVLDDDGYDIEKLNQLTYLDCCVREGLRLFPPIFSTGRTSQTDGAFAGRLLPKSTEIITIIWAVHHDETIYPEPEKYDPDRFSSERVESIPSSAWIPFGFGPRTCIGYRFALCEAKLLISLIIKHFTIQTNKFYDQIDFTAVITLKPIEPMLFKFTPRGQILL</sequence>
<keyword evidence="6 7" id="KW-0479">Metal-binding</keyword>
<dbReference type="InterPro" id="IPR002401">
    <property type="entry name" value="Cyt_P450_E_grp-I"/>
</dbReference>
<name>T1KHY4_TETUR</name>
<evidence type="ECO:0000256" key="3">
    <source>
        <dbReference type="ARBA" id="ARBA00022617"/>
    </source>
</evidence>
<dbReference type="EnsemblMetazoa" id="tetur11g06070.1">
    <property type="protein sequence ID" value="tetur11g06070.1"/>
    <property type="gene ID" value="tetur11g06070"/>
</dbReference>
<evidence type="ECO:0000256" key="7">
    <source>
        <dbReference type="RuleBase" id="RU000461"/>
    </source>
</evidence>
<dbReference type="GO" id="GO:0020037">
    <property type="term" value="F:heme binding"/>
    <property type="evidence" value="ECO:0007669"/>
    <property type="project" value="InterPro"/>
</dbReference>
<feature type="binding site" description="axial binding residue" evidence="6">
    <location>
        <position position="435"/>
    </location>
    <ligand>
        <name>heme</name>
        <dbReference type="ChEBI" id="CHEBI:30413"/>
    </ligand>
    <ligandPart>
        <name>Fe</name>
        <dbReference type="ChEBI" id="CHEBI:18248"/>
    </ligandPart>
</feature>
<dbReference type="InterPro" id="IPR017972">
    <property type="entry name" value="Cyt_P450_CS"/>
</dbReference>
<dbReference type="EMBL" id="CAEY01000080">
    <property type="status" value="NOT_ANNOTATED_CDS"/>
    <property type="molecule type" value="Genomic_DNA"/>
</dbReference>
<reference evidence="9" key="1">
    <citation type="submission" date="2011-08" db="EMBL/GenBank/DDBJ databases">
        <authorList>
            <person name="Rombauts S."/>
        </authorList>
    </citation>
    <scope>NUCLEOTIDE SEQUENCE</scope>
    <source>
        <strain evidence="9">London</strain>
    </source>
</reference>
<evidence type="ECO:0000256" key="5">
    <source>
        <dbReference type="ARBA" id="ARBA00023033"/>
    </source>
</evidence>
<evidence type="ECO:0000313" key="9">
    <source>
        <dbReference type="Proteomes" id="UP000015104"/>
    </source>
</evidence>
<dbReference type="PROSITE" id="PS00086">
    <property type="entry name" value="CYTOCHROME_P450"/>
    <property type="match status" value="1"/>
</dbReference>
<evidence type="ECO:0000256" key="1">
    <source>
        <dbReference type="ARBA" id="ARBA00001971"/>
    </source>
</evidence>
<dbReference type="GO" id="GO:0005739">
    <property type="term" value="C:mitochondrion"/>
    <property type="evidence" value="ECO:0007669"/>
    <property type="project" value="TreeGrafter"/>
</dbReference>
<dbReference type="PRINTS" id="PR00463">
    <property type="entry name" value="EP450I"/>
</dbReference>
<keyword evidence="9" id="KW-1185">Reference proteome</keyword>
<dbReference type="GO" id="GO:0004497">
    <property type="term" value="F:monooxygenase activity"/>
    <property type="evidence" value="ECO:0007669"/>
    <property type="project" value="UniProtKB-KW"/>
</dbReference>
<proteinExistence type="inferred from homology"/>
<dbReference type="PANTHER" id="PTHR24291:SF48">
    <property type="entry name" value="CYTOCHROME P450"/>
    <property type="match status" value="1"/>
</dbReference>
<dbReference type="GO" id="GO:0005506">
    <property type="term" value="F:iron ion binding"/>
    <property type="evidence" value="ECO:0007669"/>
    <property type="project" value="InterPro"/>
</dbReference>
<dbReference type="InterPro" id="IPR036396">
    <property type="entry name" value="Cyt_P450_sf"/>
</dbReference>
<organism evidence="8 9">
    <name type="scientific">Tetranychus urticae</name>
    <name type="common">Two-spotted spider mite</name>
    <dbReference type="NCBI Taxonomy" id="32264"/>
    <lineage>
        <taxon>Eukaryota</taxon>
        <taxon>Metazoa</taxon>
        <taxon>Ecdysozoa</taxon>
        <taxon>Arthropoda</taxon>
        <taxon>Chelicerata</taxon>
        <taxon>Arachnida</taxon>
        <taxon>Acari</taxon>
        <taxon>Acariformes</taxon>
        <taxon>Trombidiformes</taxon>
        <taxon>Prostigmata</taxon>
        <taxon>Eleutherengona</taxon>
        <taxon>Raphignathae</taxon>
        <taxon>Tetranychoidea</taxon>
        <taxon>Tetranychidae</taxon>
        <taxon>Tetranychus</taxon>
    </lineage>
</organism>
<dbReference type="Pfam" id="PF00067">
    <property type="entry name" value="p450"/>
    <property type="match status" value="1"/>
</dbReference>
<keyword evidence="7" id="KW-0560">Oxidoreductase</keyword>
<accession>T1KHY4</accession>
<dbReference type="GO" id="GO:0016705">
    <property type="term" value="F:oxidoreductase activity, acting on paired donors, with incorporation or reduction of molecular oxygen"/>
    <property type="evidence" value="ECO:0007669"/>
    <property type="project" value="InterPro"/>
</dbReference>
<dbReference type="SUPFAM" id="SSF48264">
    <property type="entry name" value="Cytochrome P450"/>
    <property type="match status" value="1"/>
</dbReference>